<evidence type="ECO:0000313" key="13">
    <source>
        <dbReference type="Proteomes" id="UP000580474"/>
    </source>
</evidence>
<reference evidence="12 13" key="1">
    <citation type="submission" date="2020-08" db="EMBL/GenBank/DDBJ databases">
        <title>Sequencing the genomes of 1000 actinobacteria strains.</title>
        <authorList>
            <person name="Klenk H.-P."/>
        </authorList>
    </citation>
    <scope>NUCLEOTIDE SEQUENCE [LARGE SCALE GENOMIC DNA]</scope>
    <source>
        <strain evidence="12 13">DSM 45582</strain>
    </source>
</reference>
<sequence>MQSRRDQVQAYFFVVGRLISAMMRGRPDDPATPTRRFVMGAVIGTIIGCLVVAGFGVYGLIRPGGKTSWQEAGAIIVEKETGARYLYIDGSLRPVLNYSSALLAANNPSGGSVKLVSQASLEGARRGAPIGIQGAPDSLPDAENLSTAPWVVCAATETAPSGAEQPITDLQVRRPTGTVLNDDQGVLVSTPDGVTYLVWQGKRLRLPPESLNALGYAKHTPFPVTSGWINTLTSGPDLVAPDVPGIGTSLGTVGGQPARVGQVYEMNNPVLDTSDYYVLRQDGFAPLNQTMASLLVNDPGTAAAYGGQKPELIELGIEALSEQPTSAADSVPEGFPSVPPQVERVDVGGSTRPCVAFGVNKGNTVTTKIGLVPRNEATGKGRPPSGTAENALADRITVPPNQGILARDLPTPGVAAGTNYLISDLGVKYPLATPEVAGVLGYSGAAPMAVPSALLNLLPSGPSLDPASATVEQPLGVTPASN</sequence>
<evidence type="ECO:0000313" key="12">
    <source>
        <dbReference type="EMBL" id="MBB5071879.1"/>
    </source>
</evidence>
<feature type="transmembrane region" description="Helical" evidence="11">
    <location>
        <begin position="37"/>
        <end position="61"/>
    </location>
</feature>
<gene>
    <name evidence="12" type="ORF">BJ969_004967</name>
</gene>
<dbReference type="PANTHER" id="PTHR40765">
    <property type="entry name" value="ESX-2 SECRETION SYSTEM ATPASE ECCB2"/>
    <property type="match status" value="1"/>
</dbReference>
<evidence type="ECO:0000256" key="10">
    <source>
        <dbReference type="SAM" id="MobiDB-lite"/>
    </source>
</evidence>
<evidence type="ECO:0000256" key="7">
    <source>
        <dbReference type="ARBA" id="ARBA00022840"/>
    </source>
</evidence>
<keyword evidence="9 11" id="KW-0472">Membrane</keyword>
<keyword evidence="6" id="KW-0378">Hydrolase</keyword>
<comment type="similarity">
    <text evidence="2">Belongs to the EccB family.</text>
</comment>
<evidence type="ECO:0000256" key="3">
    <source>
        <dbReference type="ARBA" id="ARBA00022475"/>
    </source>
</evidence>
<evidence type="ECO:0000256" key="8">
    <source>
        <dbReference type="ARBA" id="ARBA00022989"/>
    </source>
</evidence>
<dbReference type="EMBL" id="JACHIV010000001">
    <property type="protein sequence ID" value="MBB5071879.1"/>
    <property type="molecule type" value="Genomic_DNA"/>
</dbReference>
<dbReference type="InterPro" id="IPR044857">
    <property type="entry name" value="T7SS_EccB_R1"/>
</dbReference>
<keyword evidence="13" id="KW-1185">Reference proteome</keyword>
<keyword evidence="5" id="KW-0547">Nucleotide-binding</keyword>
<dbReference type="GO" id="GO:0005886">
    <property type="term" value="C:plasma membrane"/>
    <property type="evidence" value="ECO:0007669"/>
    <property type="project" value="UniProtKB-SubCell"/>
</dbReference>
<protein>
    <submittedName>
        <fullName evidence="12">Type VII secretion protein EccB</fullName>
    </submittedName>
</protein>
<evidence type="ECO:0000256" key="4">
    <source>
        <dbReference type="ARBA" id="ARBA00022692"/>
    </source>
</evidence>
<evidence type="ECO:0000256" key="6">
    <source>
        <dbReference type="ARBA" id="ARBA00022801"/>
    </source>
</evidence>
<dbReference type="GO" id="GO:0005576">
    <property type="term" value="C:extracellular region"/>
    <property type="evidence" value="ECO:0007669"/>
    <property type="project" value="TreeGrafter"/>
</dbReference>
<dbReference type="InterPro" id="IPR042485">
    <property type="entry name" value="T7SS_EccB_R3"/>
</dbReference>
<dbReference type="PANTHER" id="PTHR40765:SF2">
    <property type="entry name" value="ESX-2 SECRETION SYSTEM ATPASE ECCB2"/>
    <property type="match status" value="1"/>
</dbReference>
<dbReference type="GO" id="GO:0016787">
    <property type="term" value="F:hydrolase activity"/>
    <property type="evidence" value="ECO:0007669"/>
    <property type="project" value="UniProtKB-KW"/>
</dbReference>
<organism evidence="12 13">
    <name type="scientific">Saccharopolyspora gloriosae</name>
    <dbReference type="NCBI Taxonomy" id="455344"/>
    <lineage>
        <taxon>Bacteria</taxon>
        <taxon>Bacillati</taxon>
        <taxon>Actinomycetota</taxon>
        <taxon>Actinomycetes</taxon>
        <taxon>Pseudonocardiales</taxon>
        <taxon>Pseudonocardiaceae</taxon>
        <taxon>Saccharopolyspora</taxon>
    </lineage>
</organism>
<keyword evidence="3" id="KW-1003">Cell membrane</keyword>
<dbReference type="InterPro" id="IPR007795">
    <property type="entry name" value="T7SS_EccB"/>
</dbReference>
<proteinExistence type="inferred from homology"/>
<accession>A0A840NRI9</accession>
<comment type="caution">
    <text evidence="12">The sequence shown here is derived from an EMBL/GenBank/DDBJ whole genome shotgun (WGS) entry which is preliminary data.</text>
</comment>
<keyword evidence="7" id="KW-0067">ATP-binding</keyword>
<evidence type="ECO:0000256" key="2">
    <source>
        <dbReference type="ARBA" id="ARBA00008149"/>
    </source>
</evidence>
<comment type="subcellular location">
    <subcellularLocation>
        <location evidence="1">Cell membrane</location>
        <topology evidence="1">Single-pass membrane protein</topology>
    </subcellularLocation>
</comment>
<dbReference type="GO" id="GO:0005524">
    <property type="term" value="F:ATP binding"/>
    <property type="evidence" value="ECO:0007669"/>
    <property type="project" value="UniProtKB-KW"/>
</dbReference>
<feature type="region of interest" description="Disordered" evidence="10">
    <location>
        <begin position="461"/>
        <end position="482"/>
    </location>
</feature>
<dbReference type="Pfam" id="PF05108">
    <property type="entry name" value="T7SS_ESX1_EccB"/>
    <property type="match status" value="1"/>
</dbReference>
<evidence type="ECO:0000256" key="11">
    <source>
        <dbReference type="SAM" id="Phobius"/>
    </source>
</evidence>
<keyword evidence="8 11" id="KW-1133">Transmembrane helix</keyword>
<dbReference type="Gene3D" id="2.40.50.910">
    <property type="entry name" value="Type VII secretion system EccB, repeat 3 domain"/>
    <property type="match status" value="1"/>
</dbReference>
<dbReference type="AlphaFoldDB" id="A0A840NRI9"/>
<dbReference type="NCBIfam" id="TIGR03919">
    <property type="entry name" value="T7SS_EccB"/>
    <property type="match status" value="1"/>
</dbReference>
<evidence type="ECO:0000256" key="9">
    <source>
        <dbReference type="ARBA" id="ARBA00023136"/>
    </source>
</evidence>
<dbReference type="RefSeq" id="WP_184482671.1">
    <property type="nucleotide sequence ID" value="NZ_JACHIV010000001.1"/>
</dbReference>
<dbReference type="Gene3D" id="3.30.2390.20">
    <property type="entry name" value="Type VII secretion system EccB, repeat 1 domain"/>
    <property type="match status" value="1"/>
</dbReference>
<evidence type="ECO:0000256" key="1">
    <source>
        <dbReference type="ARBA" id="ARBA00004162"/>
    </source>
</evidence>
<dbReference type="Proteomes" id="UP000580474">
    <property type="component" value="Unassembled WGS sequence"/>
</dbReference>
<keyword evidence="4 11" id="KW-0812">Transmembrane</keyword>
<name>A0A840NRI9_9PSEU</name>
<evidence type="ECO:0000256" key="5">
    <source>
        <dbReference type="ARBA" id="ARBA00022741"/>
    </source>
</evidence>